<dbReference type="EMBL" id="CM007897">
    <property type="protein sequence ID" value="OTG18501.1"/>
    <property type="molecule type" value="Genomic_DNA"/>
</dbReference>
<dbReference type="InParanoid" id="A0A251U878"/>
<sequence length="58" mass="6070">MEVVEAVTAWRCYGGGGFSGDVGVRWWRRGGCVMLGRFSDEGGRGGGVTVVVFPAMSG</sequence>
<proteinExistence type="predicted"/>
<organism evidence="1 2">
    <name type="scientific">Helianthus annuus</name>
    <name type="common">Common sunflower</name>
    <dbReference type="NCBI Taxonomy" id="4232"/>
    <lineage>
        <taxon>Eukaryota</taxon>
        <taxon>Viridiplantae</taxon>
        <taxon>Streptophyta</taxon>
        <taxon>Embryophyta</taxon>
        <taxon>Tracheophyta</taxon>
        <taxon>Spermatophyta</taxon>
        <taxon>Magnoliopsida</taxon>
        <taxon>eudicotyledons</taxon>
        <taxon>Gunneridae</taxon>
        <taxon>Pentapetalae</taxon>
        <taxon>asterids</taxon>
        <taxon>campanulids</taxon>
        <taxon>Asterales</taxon>
        <taxon>Asteraceae</taxon>
        <taxon>Asteroideae</taxon>
        <taxon>Heliantheae alliance</taxon>
        <taxon>Heliantheae</taxon>
        <taxon>Helianthus</taxon>
    </lineage>
</organism>
<reference evidence="2" key="1">
    <citation type="journal article" date="2017" name="Nature">
        <title>The sunflower genome provides insights into oil metabolism, flowering and Asterid evolution.</title>
        <authorList>
            <person name="Badouin H."/>
            <person name="Gouzy J."/>
            <person name="Grassa C.J."/>
            <person name="Murat F."/>
            <person name="Staton S.E."/>
            <person name="Cottret L."/>
            <person name="Lelandais-Briere C."/>
            <person name="Owens G.L."/>
            <person name="Carrere S."/>
            <person name="Mayjonade B."/>
            <person name="Legrand L."/>
            <person name="Gill N."/>
            <person name="Kane N.C."/>
            <person name="Bowers J.E."/>
            <person name="Hubner S."/>
            <person name="Bellec A."/>
            <person name="Berard A."/>
            <person name="Berges H."/>
            <person name="Blanchet N."/>
            <person name="Boniface M.C."/>
            <person name="Brunel D."/>
            <person name="Catrice O."/>
            <person name="Chaidir N."/>
            <person name="Claudel C."/>
            <person name="Donnadieu C."/>
            <person name="Faraut T."/>
            <person name="Fievet G."/>
            <person name="Helmstetter N."/>
            <person name="King M."/>
            <person name="Knapp S.J."/>
            <person name="Lai Z."/>
            <person name="Le Paslier M.C."/>
            <person name="Lippi Y."/>
            <person name="Lorenzon L."/>
            <person name="Mandel J.R."/>
            <person name="Marage G."/>
            <person name="Marchand G."/>
            <person name="Marquand E."/>
            <person name="Bret-Mestries E."/>
            <person name="Morien E."/>
            <person name="Nambeesan S."/>
            <person name="Nguyen T."/>
            <person name="Pegot-Espagnet P."/>
            <person name="Pouilly N."/>
            <person name="Raftis F."/>
            <person name="Sallet E."/>
            <person name="Schiex T."/>
            <person name="Thomas J."/>
            <person name="Vandecasteele C."/>
            <person name="Vares D."/>
            <person name="Vear F."/>
            <person name="Vautrin S."/>
            <person name="Crespi M."/>
            <person name="Mangin B."/>
            <person name="Burke J.M."/>
            <person name="Salse J."/>
            <person name="Munos S."/>
            <person name="Vincourt P."/>
            <person name="Rieseberg L.H."/>
            <person name="Langlade N.B."/>
        </authorList>
    </citation>
    <scope>NUCLEOTIDE SEQUENCE [LARGE SCALE GENOMIC DNA]</scope>
    <source>
        <strain evidence="2">cv. SF193</strain>
    </source>
</reference>
<accession>A0A251U878</accession>
<evidence type="ECO:0000313" key="2">
    <source>
        <dbReference type="Proteomes" id="UP000215914"/>
    </source>
</evidence>
<name>A0A251U878_HELAN</name>
<dbReference type="Proteomes" id="UP000215914">
    <property type="component" value="Chromosome 8"/>
</dbReference>
<evidence type="ECO:0000313" key="1">
    <source>
        <dbReference type="EMBL" id="OTG18501.1"/>
    </source>
</evidence>
<gene>
    <name evidence="1" type="ORF">HannXRQ_Chr08g0223781</name>
</gene>
<protein>
    <submittedName>
        <fullName evidence="1">Uncharacterized protein</fullName>
    </submittedName>
</protein>
<dbReference type="AlphaFoldDB" id="A0A251U878"/>
<keyword evidence="2" id="KW-1185">Reference proteome</keyword>